<dbReference type="EMBL" id="KV442011">
    <property type="protein sequence ID" value="OAQ36782.1"/>
    <property type="molecule type" value="Genomic_DNA"/>
</dbReference>
<dbReference type="AlphaFoldDB" id="A0A197KGC7"/>
<evidence type="ECO:0000313" key="1">
    <source>
        <dbReference type="EMBL" id="OAQ36782.1"/>
    </source>
</evidence>
<organism evidence="1 2">
    <name type="scientific">Linnemannia elongata AG-77</name>
    <dbReference type="NCBI Taxonomy" id="1314771"/>
    <lineage>
        <taxon>Eukaryota</taxon>
        <taxon>Fungi</taxon>
        <taxon>Fungi incertae sedis</taxon>
        <taxon>Mucoromycota</taxon>
        <taxon>Mortierellomycotina</taxon>
        <taxon>Mortierellomycetes</taxon>
        <taxon>Mortierellales</taxon>
        <taxon>Mortierellaceae</taxon>
        <taxon>Linnemannia</taxon>
    </lineage>
</organism>
<keyword evidence="2" id="KW-1185">Reference proteome</keyword>
<protein>
    <submittedName>
        <fullName evidence="1">Uncharacterized protein</fullName>
    </submittedName>
</protein>
<reference evidence="1 2" key="1">
    <citation type="submission" date="2016-05" db="EMBL/GenBank/DDBJ databases">
        <title>Genome sequencing reveals origins of a unique bacterial endosymbiosis in the earliest lineages of terrestrial Fungi.</title>
        <authorList>
            <consortium name="DOE Joint Genome Institute"/>
            <person name="Uehling J."/>
            <person name="Gryganskyi A."/>
            <person name="Hameed K."/>
            <person name="Tschaplinski T."/>
            <person name="Misztal P."/>
            <person name="Wu S."/>
            <person name="Desiro A."/>
            <person name="Vande Pol N."/>
            <person name="Du Z.-Y."/>
            <person name="Zienkiewicz A."/>
            <person name="Zienkiewicz K."/>
            <person name="Morin E."/>
            <person name="Tisserant E."/>
            <person name="Splivallo R."/>
            <person name="Hainaut M."/>
            <person name="Henrissat B."/>
            <person name="Ohm R."/>
            <person name="Kuo A."/>
            <person name="Yan J."/>
            <person name="Lipzen A."/>
            <person name="Nolan M."/>
            <person name="Labutti K."/>
            <person name="Barry K."/>
            <person name="Goldstein A."/>
            <person name="Labbe J."/>
            <person name="Schadt C."/>
            <person name="Tuskan G."/>
            <person name="Grigoriev I."/>
            <person name="Martin F."/>
            <person name="Vilgalys R."/>
            <person name="Bonito G."/>
        </authorList>
    </citation>
    <scope>NUCLEOTIDE SEQUENCE [LARGE SCALE GENOMIC DNA]</scope>
    <source>
        <strain evidence="1 2">AG-77</strain>
    </source>
</reference>
<evidence type="ECO:0000313" key="2">
    <source>
        <dbReference type="Proteomes" id="UP000078512"/>
    </source>
</evidence>
<name>A0A197KGC7_9FUNG</name>
<accession>A0A197KGC7</accession>
<dbReference type="Proteomes" id="UP000078512">
    <property type="component" value="Unassembled WGS sequence"/>
</dbReference>
<proteinExistence type="predicted"/>
<sequence>MYCEFRMWHFQCCIGNKSKMPPAVLTRITIQPAKFTSPYRSRSDIRYTSILFFPKAPIVVEKTQQRFFPPPVWKRTATHTFQRHHSSYISVPAKQGECSVPRTFVHTSQSTADIQIHEKFLQFRCEVSCPGSAQEPYVFPPGFLLSYSDPAKSDLGVVVLNFFRCSSFHSSNMPKEKKDP</sequence>
<gene>
    <name evidence="1" type="ORF">K457DRAFT_180319</name>
</gene>